<evidence type="ECO:0000256" key="1">
    <source>
        <dbReference type="ARBA" id="ARBA00022801"/>
    </source>
</evidence>
<reference evidence="4" key="2">
    <citation type="journal article" date="2023" name="Nat. Commun.">
        <title>Cultivation of marine bacteria of the SAR202 clade.</title>
        <authorList>
            <person name="Lim Y."/>
            <person name="Seo J.H."/>
            <person name="Giovannoni S.J."/>
            <person name="Kang I."/>
            <person name="Cho J.C."/>
        </authorList>
    </citation>
    <scope>NUCLEOTIDE SEQUENCE</scope>
    <source>
        <strain evidence="4">JH1073</strain>
    </source>
</reference>
<reference evidence="5 6" key="1">
    <citation type="submission" date="2019-11" db="EMBL/GenBank/DDBJ databases">
        <authorList>
            <person name="Cho J.-C."/>
        </authorList>
    </citation>
    <scope>NUCLEOTIDE SEQUENCE [LARGE SCALE GENOMIC DNA]</scope>
    <source>
        <strain evidence="4 5">JH1073</strain>
        <strain evidence="3 6">JH702</strain>
    </source>
</reference>
<dbReference type="PANTHER" id="PTHR48081">
    <property type="entry name" value="AB HYDROLASE SUPERFAMILY PROTEIN C4A8.06C"/>
    <property type="match status" value="1"/>
</dbReference>
<evidence type="ECO:0000313" key="5">
    <source>
        <dbReference type="Proteomes" id="UP001219901"/>
    </source>
</evidence>
<sequence length="295" mass="33096">MQTRTYKTTADLELQLDIYGADSSDNSPKPVIVWIHGGALIMGNRKQVRPHHLERYLAEGFAVVSIDYRLAPETKLPLIVEDVEDAIDWIEEHRDELGIDSSRLAVIGHSAGGYLTLTTGYRIKPTPKALVAFYGYGNLVGEWYSKPDPFYSNEFNMFTEAEAHAAVGTTEIADGSQDPRRRDYYLWCRQNGLWPEKVGGHDPISKADHFTPYSPEENVDSNYPPTLLLHGNNDTDVPYEQSVLMASKLESAGIKHEFITIENGPHGFDNNPESADTPEVQAAFERVIEFLKSHT</sequence>
<dbReference type="GO" id="GO:0016787">
    <property type="term" value="F:hydrolase activity"/>
    <property type="evidence" value="ECO:0007669"/>
    <property type="project" value="UniProtKB-KW"/>
</dbReference>
<keyword evidence="5" id="KW-1185">Reference proteome</keyword>
<accession>A0AAJ6CVZ6</accession>
<evidence type="ECO:0000313" key="4">
    <source>
        <dbReference type="EMBL" id="WFG40669.1"/>
    </source>
</evidence>
<organism evidence="4 5">
    <name type="scientific">Candidatus Lucifugimonas marina</name>
    <dbReference type="NCBI Taxonomy" id="3038979"/>
    <lineage>
        <taxon>Bacteria</taxon>
        <taxon>Bacillati</taxon>
        <taxon>Chloroflexota</taxon>
        <taxon>Dehalococcoidia</taxon>
        <taxon>SAR202 cluster</taxon>
        <taxon>Candidatus Lucifugimonadales</taxon>
        <taxon>Candidatus Lucifugimonadaceae</taxon>
        <taxon>Candidatus Lucifugimonas</taxon>
    </lineage>
</organism>
<dbReference type="InterPro" id="IPR050300">
    <property type="entry name" value="GDXG_lipolytic_enzyme"/>
</dbReference>
<dbReference type="EMBL" id="CP046147">
    <property type="protein sequence ID" value="WFG40669.1"/>
    <property type="molecule type" value="Genomic_DNA"/>
</dbReference>
<dbReference type="AlphaFoldDB" id="A0AAJ6CVZ6"/>
<protein>
    <submittedName>
        <fullName evidence="4">Alpha/beta fold hydrolase</fullName>
    </submittedName>
</protein>
<keyword evidence="1 4" id="KW-0378">Hydrolase</keyword>
<evidence type="ECO:0000313" key="6">
    <source>
        <dbReference type="Proteomes" id="UP001321249"/>
    </source>
</evidence>
<dbReference type="RefSeq" id="WP_342824120.1">
    <property type="nucleotide sequence ID" value="NZ_CP046146.1"/>
</dbReference>
<dbReference type="InterPro" id="IPR049492">
    <property type="entry name" value="BD-FAE-like_dom"/>
</dbReference>
<name>A0AAJ6CVZ6_9CHLR</name>
<dbReference type="EMBL" id="WMBE01000002">
    <property type="protein sequence ID" value="MDG0866581.1"/>
    <property type="molecule type" value="Genomic_DNA"/>
</dbReference>
<dbReference type="Gene3D" id="3.40.50.1820">
    <property type="entry name" value="alpha/beta hydrolase"/>
    <property type="match status" value="1"/>
</dbReference>
<dbReference type="SUPFAM" id="SSF53474">
    <property type="entry name" value="alpha/beta-Hydrolases"/>
    <property type="match status" value="1"/>
</dbReference>
<dbReference type="Proteomes" id="UP001321249">
    <property type="component" value="Unassembled WGS sequence"/>
</dbReference>
<reference evidence="5" key="3">
    <citation type="submission" date="2023-06" db="EMBL/GenBank/DDBJ databases">
        <title>Pangenomics reveal diversification of enzyme families and niche specialization in globally abundant SAR202 bacteria.</title>
        <authorList>
            <person name="Saw J.H.W."/>
        </authorList>
    </citation>
    <scope>NUCLEOTIDE SEQUENCE [LARGE SCALE GENOMIC DNA]</scope>
    <source>
        <strain evidence="5">JH1073</strain>
    </source>
</reference>
<evidence type="ECO:0000313" key="3">
    <source>
        <dbReference type="EMBL" id="MDG0866581.1"/>
    </source>
</evidence>
<feature type="domain" description="BD-FAE-like" evidence="2">
    <location>
        <begin position="16"/>
        <end position="249"/>
    </location>
</feature>
<dbReference type="Proteomes" id="UP001219901">
    <property type="component" value="Chromosome"/>
</dbReference>
<proteinExistence type="predicted"/>
<evidence type="ECO:0000259" key="2">
    <source>
        <dbReference type="Pfam" id="PF20434"/>
    </source>
</evidence>
<dbReference type="InterPro" id="IPR029058">
    <property type="entry name" value="AB_hydrolase_fold"/>
</dbReference>
<dbReference type="Pfam" id="PF20434">
    <property type="entry name" value="BD-FAE"/>
    <property type="match status" value="1"/>
</dbReference>
<gene>
    <name evidence="3" type="ORF">GKO46_05765</name>
    <name evidence="4" type="ORF">GKO48_14010</name>
</gene>